<dbReference type="InterPro" id="IPR036812">
    <property type="entry name" value="NAD(P)_OxRdtase_dom_sf"/>
</dbReference>
<gene>
    <name evidence="5" type="ORF">Dpo_1c06530</name>
</gene>
<dbReference type="AlphaFoldDB" id="S0G7V4"/>
<evidence type="ECO:0000313" key="5">
    <source>
        <dbReference type="EMBL" id="EMS81512.1"/>
    </source>
</evidence>
<dbReference type="InterPro" id="IPR006311">
    <property type="entry name" value="TAT_signal"/>
</dbReference>
<dbReference type="PROSITE" id="PS51318">
    <property type="entry name" value="TAT"/>
    <property type="match status" value="1"/>
</dbReference>
<keyword evidence="3" id="KW-0479">Metal-binding</keyword>
<name>S0G7V4_9BACT</name>
<reference evidence="5 6" key="1">
    <citation type="journal article" date="2013" name="Genome Announc.">
        <title>Draft Genome Sequence of Desulfotignum phosphitoxidans DSM 13687 Strain FiPS-3.</title>
        <authorList>
            <person name="Poehlein A."/>
            <person name="Daniel R."/>
            <person name="Simeonova D.D."/>
        </authorList>
    </citation>
    <scope>NUCLEOTIDE SEQUENCE [LARGE SCALE GENOMIC DNA]</scope>
    <source>
        <strain evidence="5 6">DSM 13687</strain>
    </source>
</reference>
<dbReference type="InterPro" id="IPR023210">
    <property type="entry name" value="NADP_OxRdtase_dom"/>
</dbReference>
<comment type="caution">
    <text evidence="5">The sequence shown here is derived from an EMBL/GenBank/DDBJ whole genome shotgun (WGS) entry which is preliminary data.</text>
</comment>
<dbReference type="EMBL" id="APJX01000001">
    <property type="protein sequence ID" value="EMS81512.1"/>
    <property type="molecule type" value="Genomic_DNA"/>
</dbReference>
<dbReference type="NCBIfam" id="TIGR01409">
    <property type="entry name" value="TAT_signal_seq"/>
    <property type="match status" value="1"/>
</dbReference>
<evidence type="ECO:0000259" key="4">
    <source>
        <dbReference type="Pfam" id="PF00248"/>
    </source>
</evidence>
<sequence>MFGDQKKFTRRDFLKKTAAAGFGSALLPLTNVPGADASSKASSAGIVPTRPFGKTGVDVSILSLGGVLDSNDLLIFRQALKSGVTYWDTADSYGWGKNEKAIGKYFTKFPGDREKVFLVTKAATSDPEELSEKLDRSLQRMNTSYVDMYFIHYVKNVKNELTGDVKTWAEKAKSQGKIKFFGFSTHKNMENSMQDAARLGWVDGIMMSYNYRLMVKDEMKKAVDTCVRAGIGLTAMKTQAVFTANFYASIGSETDDALNMTDNFLKKGYTAEQAKLRVVWENPHIASICSAMPNMAILKENIAAALNKTNLSDNDKKRLETYAHRTASGYCAGCADICENAVDPQLPICDILRYSMYLHGYGDQITAARLFRDLPADVKTNILKADYAEAEKWCPHNIQIGRILKEAIAELA</sequence>
<accession>S0G7V4</accession>
<dbReference type="RefSeq" id="WP_006964254.1">
    <property type="nucleotide sequence ID" value="NZ_APJX01000001.1"/>
</dbReference>
<dbReference type="InterPro" id="IPR019546">
    <property type="entry name" value="TAT_signal_bac_arc"/>
</dbReference>
<evidence type="ECO:0000256" key="1">
    <source>
        <dbReference type="ARBA" id="ARBA00004196"/>
    </source>
</evidence>
<dbReference type="Proteomes" id="UP000014216">
    <property type="component" value="Unassembled WGS sequence"/>
</dbReference>
<dbReference type="PANTHER" id="PTHR43312">
    <property type="entry name" value="D-THREO-ALDOSE 1-DEHYDROGENASE"/>
    <property type="match status" value="1"/>
</dbReference>
<dbReference type="GO" id="GO:0051536">
    <property type="term" value="F:iron-sulfur cluster binding"/>
    <property type="evidence" value="ECO:0007669"/>
    <property type="project" value="UniProtKB-KW"/>
</dbReference>
<comment type="subcellular location">
    <subcellularLocation>
        <location evidence="1">Cell envelope</location>
    </subcellularLocation>
</comment>
<dbReference type="PATRIC" id="fig|1286635.3.peg.677"/>
<protein>
    <submittedName>
        <fullName evidence="5">Tat pathway signal sequence domain-containing protein</fullName>
    </submittedName>
</protein>
<keyword evidence="3" id="KW-0411">Iron-sulfur</keyword>
<evidence type="ECO:0000256" key="3">
    <source>
        <dbReference type="ARBA" id="ARBA00023014"/>
    </source>
</evidence>
<evidence type="ECO:0000313" key="6">
    <source>
        <dbReference type="Proteomes" id="UP000014216"/>
    </source>
</evidence>
<dbReference type="OrthoDB" id="5523216at2"/>
<dbReference type="SUPFAM" id="SSF51430">
    <property type="entry name" value="NAD(P)-linked oxidoreductase"/>
    <property type="match status" value="1"/>
</dbReference>
<organism evidence="5 6">
    <name type="scientific">Desulfotignum phosphitoxidans DSM 13687</name>
    <dbReference type="NCBI Taxonomy" id="1286635"/>
    <lineage>
        <taxon>Bacteria</taxon>
        <taxon>Pseudomonadati</taxon>
        <taxon>Thermodesulfobacteriota</taxon>
        <taxon>Desulfobacteria</taxon>
        <taxon>Desulfobacterales</taxon>
        <taxon>Desulfobacteraceae</taxon>
        <taxon>Desulfotignum</taxon>
    </lineage>
</organism>
<dbReference type="GO" id="GO:0030313">
    <property type="term" value="C:cell envelope"/>
    <property type="evidence" value="ECO:0007669"/>
    <property type="project" value="UniProtKB-SubCell"/>
</dbReference>
<dbReference type="Pfam" id="PF00248">
    <property type="entry name" value="Aldo_ket_red"/>
    <property type="match status" value="1"/>
</dbReference>
<dbReference type="Gene3D" id="3.20.20.100">
    <property type="entry name" value="NADP-dependent oxidoreductase domain"/>
    <property type="match status" value="1"/>
</dbReference>
<keyword evidence="6" id="KW-1185">Reference proteome</keyword>
<comment type="subunit">
    <text evidence="2">Heterodimer of a large and a small subunit.</text>
</comment>
<dbReference type="PANTHER" id="PTHR43312:SF1">
    <property type="entry name" value="NADP-DEPENDENT OXIDOREDUCTASE DOMAIN-CONTAINING PROTEIN"/>
    <property type="match status" value="1"/>
</dbReference>
<keyword evidence="3" id="KW-0408">Iron</keyword>
<dbReference type="InterPro" id="IPR053135">
    <property type="entry name" value="AKR2_Oxidoreductase"/>
</dbReference>
<evidence type="ECO:0000256" key="2">
    <source>
        <dbReference type="ARBA" id="ARBA00011771"/>
    </source>
</evidence>
<proteinExistence type="predicted"/>
<feature type="domain" description="NADP-dependent oxidoreductase" evidence="4">
    <location>
        <begin position="75"/>
        <end position="239"/>
    </location>
</feature>
<dbReference type="CDD" id="cd19105">
    <property type="entry name" value="AKR_unchar"/>
    <property type="match status" value="1"/>
</dbReference>